<name>A0A8J2PJ43_9HEXA</name>
<dbReference type="EMBL" id="CAJVCH010565146">
    <property type="protein sequence ID" value="CAG7832453.1"/>
    <property type="molecule type" value="Genomic_DNA"/>
</dbReference>
<feature type="domain" description="Chitin-binding type-2" evidence="5">
    <location>
        <begin position="37"/>
        <end position="105"/>
    </location>
</feature>
<dbReference type="Pfam" id="PF01607">
    <property type="entry name" value="CBM_14"/>
    <property type="match status" value="2"/>
</dbReference>
<feature type="signal peptide" evidence="4">
    <location>
        <begin position="1"/>
        <end position="18"/>
    </location>
</feature>
<evidence type="ECO:0000256" key="4">
    <source>
        <dbReference type="SAM" id="SignalP"/>
    </source>
</evidence>
<feature type="chain" id="PRO_5035285621" description="Chitin-binding type-2 domain-containing protein" evidence="4">
    <location>
        <begin position="19"/>
        <end position="185"/>
    </location>
</feature>
<dbReference type="OrthoDB" id="6021959at2759"/>
<dbReference type="Proteomes" id="UP000708208">
    <property type="component" value="Unassembled WGS sequence"/>
</dbReference>
<organism evidence="6 7">
    <name type="scientific">Allacma fusca</name>
    <dbReference type="NCBI Taxonomy" id="39272"/>
    <lineage>
        <taxon>Eukaryota</taxon>
        <taxon>Metazoa</taxon>
        <taxon>Ecdysozoa</taxon>
        <taxon>Arthropoda</taxon>
        <taxon>Hexapoda</taxon>
        <taxon>Collembola</taxon>
        <taxon>Symphypleona</taxon>
        <taxon>Sminthuridae</taxon>
        <taxon>Allacma</taxon>
    </lineage>
</organism>
<feature type="region of interest" description="Disordered" evidence="3">
    <location>
        <begin position="163"/>
        <end position="185"/>
    </location>
</feature>
<dbReference type="InterPro" id="IPR051940">
    <property type="entry name" value="Chitin_bind-dev_reg"/>
</dbReference>
<dbReference type="PANTHER" id="PTHR23301">
    <property type="entry name" value="CHITIN BINDING PERITROPHIN-A"/>
    <property type="match status" value="1"/>
</dbReference>
<evidence type="ECO:0000256" key="3">
    <source>
        <dbReference type="SAM" id="MobiDB-lite"/>
    </source>
</evidence>
<feature type="domain" description="Chitin-binding type-2" evidence="5">
    <location>
        <begin position="118"/>
        <end position="185"/>
    </location>
</feature>
<keyword evidence="1" id="KW-0147">Chitin-binding</keyword>
<dbReference type="InterPro" id="IPR002557">
    <property type="entry name" value="Chitin-bd_dom"/>
</dbReference>
<keyword evidence="2" id="KW-1015">Disulfide bond</keyword>
<accession>A0A8J2PJ43</accession>
<keyword evidence="4" id="KW-0732">Signal</keyword>
<evidence type="ECO:0000259" key="5">
    <source>
        <dbReference type="PROSITE" id="PS50940"/>
    </source>
</evidence>
<proteinExistence type="predicted"/>
<reference evidence="6" key="1">
    <citation type="submission" date="2021-06" db="EMBL/GenBank/DDBJ databases">
        <authorList>
            <person name="Hodson N. C."/>
            <person name="Mongue J. A."/>
            <person name="Jaron S. K."/>
        </authorList>
    </citation>
    <scope>NUCLEOTIDE SEQUENCE</scope>
</reference>
<sequence length="185" mass="20496">MNFYSVTVVIILVAAVLSVQVLGIAIQLKANEGEPFEFDCTGKEDGNYPHPNKCTHYVACVGETYAYEQVCALNHDGEPLHYVRDSGPVPRESRCDYPEVANCDRCSTQDDMDDAPFTYDCSGKQDGNYPHPTKCTHFVACVGGQHAYEQVCALNHNGKPLHYVRNSGPDPRTSRCDYPETANVK</sequence>
<dbReference type="PROSITE" id="PS50940">
    <property type="entry name" value="CHIT_BIND_II"/>
    <property type="match status" value="2"/>
</dbReference>
<evidence type="ECO:0000256" key="2">
    <source>
        <dbReference type="ARBA" id="ARBA00023157"/>
    </source>
</evidence>
<dbReference type="AlphaFoldDB" id="A0A8J2PJ43"/>
<dbReference type="SMART" id="SM00494">
    <property type="entry name" value="ChtBD2"/>
    <property type="match status" value="2"/>
</dbReference>
<evidence type="ECO:0000256" key="1">
    <source>
        <dbReference type="ARBA" id="ARBA00022669"/>
    </source>
</evidence>
<protein>
    <recommendedName>
        <fullName evidence="5">Chitin-binding type-2 domain-containing protein</fullName>
    </recommendedName>
</protein>
<keyword evidence="7" id="KW-1185">Reference proteome</keyword>
<gene>
    <name evidence="6" type="ORF">AFUS01_LOCUS42137</name>
</gene>
<comment type="caution">
    <text evidence="6">The sequence shown here is derived from an EMBL/GenBank/DDBJ whole genome shotgun (WGS) entry which is preliminary data.</text>
</comment>
<dbReference type="GO" id="GO:0008061">
    <property type="term" value="F:chitin binding"/>
    <property type="evidence" value="ECO:0007669"/>
    <property type="project" value="UniProtKB-KW"/>
</dbReference>
<dbReference type="PANTHER" id="PTHR23301:SF0">
    <property type="entry name" value="CHITIN-BINDING TYPE-2 DOMAIN-CONTAINING PROTEIN-RELATED"/>
    <property type="match status" value="1"/>
</dbReference>
<evidence type="ECO:0000313" key="7">
    <source>
        <dbReference type="Proteomes" id="UP000708208"/>
    </source>
</evidence>
<dbReference type="GO" id="GO:0005576">
    <property type="term" value="C:extracellular region"/>
    <property type="evidence" value="ECO:0007669"/>
    <property type="project" value="InterPro"/>
</dbReference>
<evidence type="ECO:0000313" key="6">
    <source>
        <dbReference type="EMBL" id="CAG7832453.1"/>
    </source>
</evidence>